<evidence type="ECO:0000313" key="9">
    <source>
        <dbReference type="EMBL" id="AGW40947.1"/>
    </source>
</evidence>
<keyword evidence="7 8" id="KW-0472">Membrane</keyword>
<organism evidence="9 10">
    <name type="scientific">Leifsonia xyli subsp. cynodontis DSM 46306</name>
    <dbReference type="NCBI Taxonomy" id="1389489"/>
    <lineage>
        <taxon>Bacteria</taxon>
        <taxon>Bacillati</taxon>
        <taxon>Actinomycetota</taxon>
        <taxon>Actinomycetes</taxon>
        <taxon>Micrococcales</taxon>
        <taxon>Microbacteriaceae</taxon>
        <taxon>Leifsonia</taxon>
    </lineage>
</organism>
<feature type="transmembrane region" description="Helical" evidence="8">
    <location>
        <begin position="306"/>
        <end position="326"/>
    </location>
</feature>
<dbReference type="Proteomes" id="UP000016743">
    <property type="component" value="Chromosome"/>
</dbReference>
<dbReference type="HOGENOM" id="CLU_013016_1_1_11"/>
<evidence type="ECO:0000313" key="10">
    <source>
        <dbReference type="Proteomes" id="UP000016743"/>
    </source>
</evidence>
<dbReference type="PATRIC" id="fig|1389489.3.peg.762"/>
<dbReference type="GO" id="GO:0033214">
    <property type="term" value="P:siderophore-iron import into cell"/>
    <property type="evidence" value="ECO:0007669"/>
    <property type="project" value="TreeGrafter"/>
</dbReference>
<sequence>MLGARSRRRAVVLPAVGVAFAAGVVLALGVGSVVIAAPDVLAALAGRAASTVHAAIVWDVRLPRILLALLVGACLAVSGALLQAVVGNPLADPGLTGVTAGAASVVLVILLAVPAATGLVPPAAFAGGCVAAGLVYALAWRRSGMRPLDIILAGVAVNAVAGAVIGLLSLRFSDRQPAAIQRLNGSLAAKGMDTVLLLVPYAAVGLVAALACSGKANILRLGDAVAGNLGENVARTRLILSAVAVFLAAVAVAAVGVLGFLGLVVPHLARLLVGSDHRVLLPLSALLGALLLLVSDTIGRTAFAPVEIPAGIVMAFVGAPYFLFLLRRSGAPR</sequence>
<feature type="transmembrane region" description="Helical" evidence="8">
    <location>
        <begin position="119"/>
        <end position="138"/>
    </location>
</feature>
<evidence type="ECO:0000256" key="4">
    <source>
        <dbReference type="ARBA" id="ARBA00022475"/>
    </source>
</evidence>
<feature type="transmembrane region" description="Helical" evidence="8">
    <location>
        <begin position="12"/>
        <end position="34"/>
    </location>
</feature>
<reference evidence="9 10" key="1">
    <citation type="journal article" date="2013" name="Genome Announc.">
        <title>Complete Genome Sequence of Leifsonia xyli subsp. cynodontis Strain DSM46306, a Gram-Positive Bacterial Pathogen of Grasses.</title>
        <authorList>
            <person name="Monteiro-Vitorello C.B."/>
            <person name="Zerillo M.M."/>
            <person name="Van Sluys M.A."/>
            <person name="Camargo L.E."/>
            <person name="Kitajima J.P."/>
        </authorList>
    </citation>
    <scope>NUCLEOTIDE SEQUENCE [LARGE SCALE GENOMIC DNA]</scope>
    <source>
        <strain evidence="9 10">DSM 46306</strain>
    </source>
</reference>
<feature type="transmembrane region" description="Helical" evidence="8">
    <location>
        <begin position="93"/>
        <end position="112"/>
    </location>
</feature>
<feature type="transmembrane region" description="Helical" evidence="8">
    <location>
        <begin position="150"/>
        <end position="173"/>
    </location>
</feature>
<dbReference type="EMBL" id="CP006734">
    <property type="protein sequence ID" value="AGW40947.1"/>
    <property type="molecule type" value="Genomic_DNA"/>
</dbReference>
<feature type="transmembrane region" description="Helical" evidence="8">
    <location>
        <begin position="40"/>
        <end position="58"/>
    </location>
</feature>
<keyword evidence="6 8" id="KW-1133">Transmembrane helix</keyword>
<evidence type="ECO:0008006" key="11">
    <source>
        <dbReference type="Google" id="ProtNLM"/>
    </source>
</evidence>
<keyword evidence="3" id="KW-0813">Transport</keyword>
<comment type="subcellular location">
    <subcellularLocation>
        <location evidence="1">Cell membrane</location>
        <topology evidence="1">Multi-pass membrane protein</topology>
    </subcellularLocation>
</comment>
<dbReference type="CDD" id="cd06550">
    <property type="entry name" value="TM_ABC_iron-siderophores_like"/>
    <property type="match status" value="1"/>
</dbReference>
<evidence type="ECO:0000256" key="3">
    <source>
        <dbReference type="ARBA" id="ARBA00022448"/>
    </source>
</evidence>
<dbReference type="STRING" id="1389489.O159_07900"/>
<dbReference type="FunFam" id="1.10.3470.10:FF:000001">
    <property type="entry name" value="Vitamin B12 ABC transporter permease BtuC"/>
    <property type="match status" value="1"/>
</dbReference>
<feature type="transmembrane region" description="Helical" evidence="8">
    <location>
        <begin position="277"/>
        <end position="294"/>
    </location>
</feature>
<feature type="transmembrane region" description="Helical" evidence="8">
    <location>
        <begin position="65"/>
        <end position="87"/>
    </location>
</feature>
<dbReference type="AlphaFoldDB" id="U3P7Q5"/>
<comment type="similarity">
    <text evidence="2">Belongs to the binding-protein-dependent transport system permease family. FecCD subfamily.</text>
</comment>
<feature type="transmembrane region" description="Helical" evidence="8">
    <location>
        <begin position="238"/>
        <end position="265"/>
    </location>
</feature>
<evidence type="ECO:0000256" key="2">
    <source>
        <dbReference type="ARBA" id="ARBA00007935"/>
    </source>
</evidence>
<feature type="transmembrane region" description="Helical" evidence="8">
    <location>
        <begin position="194"/>
        <end position="218"/>
    </location>
</feature>
<dbReference type="GO" id="GO:0005886">
    <property type="term" value="C:plasma membrane"/>
    <property type="evidence" value="ECO:0007669"/>
    <property type="project" value="UniProtKB-SubCell"/>
</dbReference>
<dbReference type="SUPFAM" id="SSF81345">
    <property type="entry name" value="ABC transporter involved in vitamin B12 uptake, BtuC"/>
    <property type="match status" value="1"/>
</dbReference>
<protein>
    <recommendedName>
        <fullName evidence="11">Iron ABC transporter permease</fullName>
    </recommendedName>
</protein>
<evidence type="ECO:0000256" key="1">
    <source>
        <dbReference type="ARBA" id="ARBA00004651"/>
    </source>
</evidence>
<evidence type="ECO:0000256" key="7">
    <source>
        <dbReference type="ARBA" id="ARBA00023136"/>
    </source>
</evidence>
<dbReference type="PANTHER" id="PTHR30472:SF24">
    <property type="entry name" value="FERRIC ENTEROBACTIN TRANSPORT SYSTEM PERMEASE PROTEIN FEPG"/>
    <property type="match status" value="1"/>
</dbReference>
<evidence type="ECO:0000256" key="6">
    <source>
        <dbReference type="ARBA" id="ARBA00022989"/>
    </source>
</evidence>
<accession>U3P7Q5</accession>
<keyword evidence="5 8" id="KW-0812">Transmembrane</keyword>
<dbReference type="eggNOG" id="COG0609">
    <property type="taxonomic scope" value="Bacteria"/>
</dbReference>
<dbReference type="Gene3D" id="1.10.3470.10">
    <property type="entry name" value="ABC transporter involved in vitamin B12 uptake, BtuC"/>
    <property type="match status" value="1"/>
</dbReference>
<keyword evidence="10" id="KW-1185">Reference proteome</keyword>
<name>U3P7Q5_LEIXC</name>
<gene>
    <name evidence="9" type="ORF">O159_07900</name>
</gene>
<dbReference type="GO" id="GO:0022857">
    <property type="term" value="F:transmembrane transporter activity"/>
    <property type="evidence" value="ECO:0007669"/>
    <property type="project" value="InterPro"/>
</dbReference>
<dbReference type="InterPro" id="IPR037294">
    <property type="entry name" value="ABC_BtuC-like"/>
</dbReference>
<proteinExistence type="inferred from homology"/>
<evidence type="ECO:0000256" key="5">
    <source>
        <dbReference type="ARBA" id="ARBA00022692"/>
    </source>
</evidence>
<dbReference type="Pfam" id="PF01032">
    <property type="entry name" value="FecCD"/>
    <property type="match status" value="1"/>
</dbReference>
<dbReference type="KEGG" id="lxy:O159_07900"/>
<keyword evidence="4" id="KW-1003">Cell membrane</keyword>
<dbReference type="PANTHER" id="PTHR30472">
    <property type="entry name" value="FERRIC ENTEROBACTIN TRANSPORT SYSTEM PERMEASE PROTEIN"/>
    <property type="match status" value="1"/>
</dbReference>
<evidence type="ECO:0000256" key="8">
    <source>
        <dbReference type="SAM" id="Phobius"/>
    </source>
</evidence>
<dbReference type="InterPro" id="IPR000522">
    <property type="entry name" value="ABC_transptr_permease_BtuC"/>
</dbReference>